<feature type="non-terminal residue" evidence="1">
    <location>
        <position position="1"/>
    </location>
</feature>
<reference evidence="1" key="1">
    <citation type="submission" date="2021-02" db="EMBL/GenBank/DDBJ databases">
        <authorList>
            <person name="Dougan E. K."/>
            <person name="Rhodes N."/>
            <person name="Thang M."/>
            <person name="Chan C."/>
        </authorList>
    </citation>
    <scope>NUCLEOTIDE SEQUENCE</scope>
</reference>
<dbReference type="EMBL" id="CAJNIZ010026781">
    <property type="protein sequence ID" value="CAE7495195.1"/>
    <property type="molecule type" value="Genomic_DNA"/>
</dbReference>
<protein>
    <submittedName>
        <fullName evidence="1">Uncharacterized protein</fullName>
    </submittedName>
</protein>
<keyword evidence="2" id="KW-1185">Reference proteome</keyword>
<evidence type="ECO:0000313" key="2">
    <source>
        <dbReference type="Proteomes" id="UP000649617"/>
    </source>
</evidence>
<proteinExistence type="predicted"/>
<accession>A0A812SW07</accession>
<name>A0A812SW07_SYMPI</name>
<gene>
    <name evidence="1" type="ORF">SPIL2461_LOCUS12775</name>
</gene>
<dbReference type="AlphaFoldDB" id="A0A812SW07"/>
<organism evidence="1 2">
    <name type="scientific">Symbiodinium pilosum</name>
    <name type="common">Dinoflagellate</name>
    <dbReference type="NCBI Taxonomy" id="2952"/>
    <lineage>
        <taxon>Eukaryota</taxon>
        <taxon>Sar</taxon>
        <taxon>Alveolata</taxon>
        <taxon>Dinophyceae</taxon>
        <taxon>Suessiales</taxon>
        <taxon>Symbiodiniaceae</taxon>
        <taxon>Symbiodinium</taxon>
    </lineage>
</organism>
<evidence type="ECO:0000313" key="1">
    <source>
        <dbReference type="EMBL" id="CAE7495195.1"/>
    </source>
</evidence>
<comment type="caution">
    <text evidence="1">The sequence shown here is derived from an EMBL/GenBank/DDBJ whole genome shotgun (WGS) entry which is preliminary data.</text>
</comment>
<sequence>AARQLAAALTVWRKEGDRQLQTSNTSLQGLARQLCRANCCSQYGRALRHFHVHRQHQGAHVQSEGRARLLLMVLHYS</sequence>
<dbReference type="Proteomes" id="UP000649617">
    <property type="component" value="Unassembled WGS sequence"/>
</dbReference>